<proteinExistence type="predicted"/>
<dbReference type="Gene3D" id="1.10.238.160">
    <property type="match status" value="1"/>
</dbReference>
<comment type="caution">
    <text evidence="1">The sequence shown here is derived from an EMBL/GenBank/DDBJ whole genome shotgun (WGS) entry which is preliminary data.</text>
</comment>
<organism evidence="1 2">
    <name type="scientific">Thioalkalivibrio halophilus</name>
    <dbReference type="NCBI Taxonomy" id="252474"/>
    <lineage>
        <taxon>Bacteria</taxon>
        <taxon>Pseudomonadati</taxon>
        <taxon>Pseudomonadota</taxon>
        <taxon>Gammaproteobacteria</taxon>
        <taxon>Chromatiales</taxon>
        <taxon>Ectothiorhodospiraceae</taxon>
        <taxon>Thioalkalivibrio</taxon>
    </lineage>
</organism>
<evidence type="ECO:0000313" key="2">
    <source>
        <dbReference type="Proteomes" id="UP000189177"/>
    </source>
</evidence>
<dbReference type="AlphaFoldDB" id="A0A1V2ZZU3"/>
<dbReference type="Pfam" id="PF05930">
    <property type="entry name" value="Phage_AlpA"/>
    <property type="match status" value="1"/>
</dbReference>
<dbReference type="OrthoDB" id="5298532at2"/>
<name>A0A1V2ZZU3_9GAMM</name>
<reference evidence="1 2" key="1">
    <citation type="submission" date="2017-02" db="EMBL/GenBank/DDBJ databases">
        <title>Genomic diversity within the haloalkaliphilic genus Thioalkalivibrio.</title>
        <authorList>
            <person name="Ahn A.-C."/>
            <person name="Meier-Kolthoff J."/>
            <person name="Overmars L."/>
            <person name="Richter M."/>
            <person name="Woyke T."/>
            <person name="Sorokin D.Y."/>
            <person name="Muyzer G."/>
        </authorList>
    </citation>
    <scope>NUCLEOTIDE SEQUENCE [LARGE SCALE GENOMIC DNA]</scope>
    <source>
        <strain evidence="1 2">HL17</strain>
    </source>
</reference>
<accession>A0A1V2ZZU3</accession>
<dbReference type="Proteomes" id="UP000189177">
    <property type="component" value="Unassembled WGS sequence"/>
</dbReference>
<sequence length="66" mass="7502">MYNDTDTATPERLLRLRDVLDRTSMSRSAWYALIQRGEAPAPVKVGAAARWPESAVDAWIRRQVES</sequence>
<dbReference type="RefSeq" id="WP_077243917.1">
    <property type="nucleotide sequence ID" value="NZ_MUZR01000013.1"/>
</dbReference>
<protein>
    <submittedName>
        <fullName evidence="1">AlpA family transcriptional regulator</fullName>
    </submittedName>
</protein>
<gene>
    <name evidence="1" type="ORF">B1A74_04710</name>
</gene>
<dbReference type="STRING" id="252474.B1A74_04710"/>
<evidence type="ECO:0000313" key="1">
    <source>
        <dbReference type="EMBL" id="OOC10586.1"/>
    </source>
</evidence>
<dbReference type="EMBL" id="MUZR01000013">
    <property type="protein sequence ID" value="OOC10586.1"/>
    <property type="molecule type" value="Genomic_DNA"/>
</dbReference>
<keyword evidence="2" id="KW-1185">Reference proteome</keyword>
<dbReference type="InterPro" id="IPR010260">
    <property type="entry name" value="AlpA"/>
</dbReference>